<dbReference type="Proteomes" id="UP001153365">
    <property type="component" value="Unassembled WGS sequence"/>
</dbReference>
<protein>
    <submittedName>
        <fullName evidence="3">Uncharacterized protein</fullName>
    </submittedName>
</protein>
<evidence type="ECO:0000313" key="4">
    <source>
        <dbReference type="Proteomes" id="UP001153365"/>
    </source>
</evidence>
<sequence>MTLFFLCKQVFDDQSALIQAYQREIMSLKSKLQQNSQALSNSISSSSLPVLAEINAEKSKAESELTNLRIERIKLQEQIEHLNRRILSRNNIEASIHQVDTSSRPRRIVSGQERGPKKFKGRVTDLGGMVGLIGIGLRPGYLNGGMADSENSTPVKDYNSLKQFQKEFRLEEEVKTLRRELDKLRKEKEQLSLSASSSTTSCIKSATPSLEDPKDVVQNILHENLCEDVFGFKLCGAAPEQNFEKSQQPLEEIEENEERLLFQNSNRSVSTLCNDVKKHFNQNHRETKLAGTQTETVSDNNANQEFFLLETMLRNENKELEKKLSLLTIEHDELKAIQKSSLNKSQETPERPQTESGVSSAERDHTSAVQAELSQALDVISKLELEDKQKEVILKESTLENERLFEQLRKADERVKLLEEKSLERKKKIESDKRSISEKSKIFEARISELQALLDSERQAKKEADDELAARNDEYQAQIDLDLKLQKDLATLKTKLEKFEKKIAAERCKTNEKELEVMNIMQERDQLAHLLETQSLQLDNLAATHKQDADTLVAELEEMLLRSEATADELQKNNNKLSQARQLSESKLKEVREDISESKIKFDAMDDRQRTLVIENEELIKTVQKLNDDLIQSKSQDFFFADLTEKKIEERTNDAKMNLQRSFEFQLDQLKSKNSEMKTHILTLKNRLVAYEEAPPTRQTAAESMETIVDLQSVIEDQKKTIQLLREEAATAAIRPVNGSKRMLRDCDQSHHYNSM</sequence>
<reference evidence="3" key="1">
    <citation type="submission" date="2022-06" db="EMBL/GenBank/DDBJ databases">
        <authorList>
            <consortium name="SYNGENTA / RWTH Aachen University"/>
        </authorList>
    </citation>
    <scope>NUCLEOTIDE SEQUENCE</scope>
</reference>
<feature type="coiled-coil region" evidence="1">
    <location>
        <begin position="18"/>
        <end position="85"/>
    </location>
</feature>
<evidence type="ECO:0000313" key="3">
    <source>
        <dbReference type="EMBL" id="CAH7689723.1"/>
    </source>
</evidence>
<organism evidence="3 4">
    <name type="scientific">Phakopsora pachyrhizi</name>
    <name type="common">Asian soybean rust disease fungus</name>
    <dbReference type="NCBI Taxonomy" id="170000"/>
    <lineage>
        <taxon>Eukaryota</taxon>
        <taxon>Fungi</taxon>
        <taxon>Dikarya</taxon>
        <taxon>Basidiomycota</taxon>
        <taxon>Pucciniomycotina</taxon>
        <taxon>Pucciniomycetes</taxon>
        <taxon>Pucciniales</taxon>
        <taxon>Phakopsoraceae</taxon>
        <taxon>Phakopsora</taxon>
    </lineage>
</organism>
<gene>
    <name evidence="3" type="ORF">PPACK8108_LOCUS24846</name>
</gene>
<feature type="region of interest" description="Disordered" evidence="2">
    <location>
        <begin position="340"/>
        <end position="369"/>
    </location>
</feature>
<evidence type="ECO:0000256" key="2">
    <source>
        <dbReference type="SAM" id="MobiDB-lite"/>
    </source>
</evidence>
<comment type="caution">
    <text evidence="3">The sequence shown here is derived from an EMBL/GenBank/DDBJ whole genome shotgun (WGS) entry which is preliminary data.</text>
</comment>
<feature type="coiled-coil region" evidence="1">
    <location>
        <begin position="310"/>
        <end position="337"/>
    </location>
</feature>
<feature type="coiled-coil region" evidence="1">
    <location>
        <begin position="394"/>
        <end position="421"/>
    </location>
</feature>
<feature type="coiled-coil region" evidence="1">
    <location>
        <begin position="167"/>
        <end position="194"/>
    </location>
</feature>
<dbReference type="AlphaFoldDB" id="A0AAV0BSQ9"/>
<feature type="coiled-coil region" evidence="1">
    <location>
        <begin position="553"/>
        <end position="636"/>
    </location>
</feature>
<keyword evidence="1" id="KW-0175">Coiled coil</keyword>
<accession>A0AAV0BSQ9</accession>
<feature type="coiled-coil region" evidence="1">
    <location>
        <begin position="667"/>
        <end position="735"/>
    </location>
</feature>
<evidence type="ECO:0000256" key="1">
    <source>
        <dbReference type="SAM" id="Coils"/>
    </source>
</evidence>
<feature type="coiled-coil region" evidence="1">
    <location>
        <begin position="447"/>
        <end position="516"/>
    </location>
</feature>
<name>A0AAV0BSQ9_PHAPC</name>
<keyword evidence="4" id="KW-1185">Reference proteome</keyword>
<proteinExistence type="predicted"/>
<dbReference type="EMBL" id="CALTRL010006118">
    <property type="protein sequence ID" value="CAH7689723.1"/>
    <property type="molecule type" value="Genomic_DNA"/>
</dbReference>